<evidence type="ECO:0000259" key="2">
    <source>
        <dbReference type="Pfam" id="PF00690"/>
    </source>
</evidence>
<gene>
    <name evidence="3" type="primary">PMC1_2</name>
    <name evidence="3" type="ORF">H4R26_005176</name>
</gene>
<dbReference type="AlphaFoldDB" id="A0A9W8BDF2"/>
<keyword evidence="4" id="KW-1185">Reference proteome</keyword>
<evidence type="ECO:0000313" key="4">
    <source>
        <dbReference type="Proteomes" id="UP001150907"/>
    </source>
</evidence>
<proteinExistence type="predicted"/>
<reference evidence="3" key="1">
    <citation type="submission" date="2022-07" db="EMBL/GenBank/DDBJ databases">
        <title>Phylogenomic reconstructions and comparative analyses of Kickxellomycotina fungi.</title>
        <authorList>
            <person name="Reynolds N.K."/>
            <person name="Stajich J.E."/>
            <person name="Barry K."/>
            <person name="Grigoriev I.V."/>
            <person name="Crous P."/>
            <person name="Smith M.E."/>
        </authorList>
    </citation>
    <scope>NUCLEOTIDE SEQUENCE</scope>
    <source>
        <strain evidence="3">IMI 214461</strain>
    </source>
</reference>
<evidence type="ECO:0000256" key="1">
    <source>
        <dbReference type="SAM" id="MobiDB-lite"/>
    </source>
</evidence>
<feature type="compositionally biased region" description="Polar residues" evidence="1">
    <location>
        <begin position="1"/>
        <end position="11"/>
    </location>
</feature>
<dbReference type="OrthoDB" id="3352408at2759"/>
<sequence length="125" mass="13148">MAPTIGGSSERTPLLPGGGQGSGSSVSYFGVEASQLTDMLDPKDVNKLQALGGAEQICKALLVDPKVGLRQREQVGPSGAQQGEAEAEAFQSRRAVFGRNTLPEAQAVTFWQLLVAAYNDRTLGE</sequence>
<protein>
    <submittedName>
        <fullName evidence="3">Plasma membrane calcium</fullName>
    </submittedName>
</protein>
<evidence type="ECO:0000313" key="3">
    <source>
        <dbReference type="EMBL" id="KAJ1999159.1"/>
    </source>
</evidence>
<feature type="domain" description="Cation-transporting P-type ATPase N-terminal" evidence="2">
    <location>
        <begin position="51"/>
        <end position="121"/>
    </location>
</feature>
<dbReference type="InterPro" id="IPR004014">
    <property type="entry name" value="ATPase_P-typ_cation-transptr_N"/>
</dbReference>
<organism evidence="3 4">
    <name type="scientific">Coemansia thaxteri</name>
    <dbReference type="NCBI Taxonomy" id="2663907"/>
    <lineage>
        <taxon>Eukaryota</taxon>
        <taxon>Fungi</taxon>
        <taxon>Fungi incertae sedis</taxon>
        <taxon>Zoopagomycota</taxon>
        <taxon>Kickxellomycotina</taxon>
        <taxon>Kickxellomycetes</taxon>
        <taxon>Kickxellales</taxon>
        <taxon>Kickxellaceae</taxon>
        <taxon>Coemansia</taxon>
    </lineage>
</organism>
<comment type="caution">
    <text evidence="3">The sequence shown here is derived from an EMBL/GenBank/DDBJ whole genome shotgun (WGS) entry which is preliminary data.</text>
</comment>
<dbReference type="Proteomes" id="UP001150907">
    <property type="component" value="Unassembled WGS sequence"/>
</dbReference>
<name>A0A9W8BDF2_9FUNG</name>
<dbReference type="EMBL" id="JANBQF010000773">
    <property type="protein sequence ID" value="KAJ1999159.1"/>
    <property type="molecule type" value="Genomic_DNA"/>
</dbReference>
<dbReference type="Pfam" id="PF00690">
    <property type="entry name" value="Cation_ATPase_N"/>
    <property type="match status" value="1"/>
</dbReference>
<accession>A0A9W8BDF2</accession>
<dbReference type="InterPro" id="IPR023298">
    <property type="entry name" value="ATPase_P-typ_TM_dom_sf"/>
</dbReference>
<feature type="region of interest" description="Disordered" evidence="1">
    <location>
        <begin position="1"/>
        <end position="24"/>
    </location>
</feature>
<dbReference type="SUPFAM" id="SSF81665">
    <property type="entry name" value="Calcium ATPase, transmembrane domain M"/>
    <property type="match status" value="1"/>
</dbReference>